<name>A0A024QHX0_9BACI</name>
<gene>
    <name evidence="1" type="ORF">BN990_03899</name>
</gene>
<keyword evidence="2" id="KW-1185">Reference proteome</keyword>
<accession>A0A024QHX0</accession>
<dbReference type="AlphaFoldDB" id="A0A024QHX0"/>
<protein>
    <submittedName>
        <fullName evidence="1">Uncharacterized protein</fullName>
    </submittedName>
</protein>
<organism evidence="1 2">
    <name type="scientific">Virgibacillus massiliensis</name>
    <dbReference type="NCBI Taxonomy" id="1462526"/>
    <lineage>
        <taxon>Bacteria</taxon>
        <taxon>Bacillati</taxon>
        <taxon>Bacillota</taxon>
        <taxon>Bacilli</taxon>
        <taxon>Bacillales</taxon>
        <taxon>Bacillaceae</taxon>
        <taxon>Virgibacillus</taxon>
    </lineage>
</organism>
<comment type="caution">
    <text evidence="1">The sequence shown here is derived from an EMBL/GenBank/DDBJ whole genome shotgun (WGS) entry which is preliminary data.</text>
</comment>
<dbReference type="STRING" id="1462526.BN990_03899"/>
<sequence length="47" mass="5377">MSLKSTIYKILRIWNDVDAVRKGKVGKRIGRRVTGKAAGKTIRKMFK</sequence>
<dbReference type="EMBL" id="CCDP010000003">
    <property type="protein sequence ID" value="CDQ41526.1"/>
    <property type="molecule type" value="Genomic_DNA"/>
</dbReference>
<proteinExistence type="predicted"/>
<evidence type="ECO:0000313" key="2">
    <source>
        <dbReference type="Proteomes" id="UP000028875"/>
    </source>
</evidence>
<reference evidence="2" key="2">
    <citation type="submission" date="2014-05" db="EMBL/GenBank/DDBJ databases">
        <title>Draft genome sequence of Virgibacillus massiliensis Vm-5.</title>
        <authorList>
            <person name="Khelaifia S."/>
            <person name="Croce O."/>
            <person name="Lagier J.C."/>
            <person name="Raoult D."/>
        </authorList>
    </citation>
    <scope>NUCLEOTIDE SEQUENCE [LARGE SCALE GENOMIC DNA]</scope>
    <source>
        <strain evidence="2">Vm-5</strain>
    </source>
</reference>
<dbReference type="RefSeq" id="WP_021292574.1">
    <property type="nucleotide sequence ID" value="NZ_CABKTK010000003.1"/>
</dbReference>
<dbReference type="eggNOG" id="ENOG5033IHH">
    <property type="taxonomic scope" value="Bacteria"/>
</dbReference>
<evidence type="ECO:0000313" key="1">
    <source>
        <dbReference type="EMBL" id="CDQ41526.1"/>
    </source>
</evidence>
<dbReference type="Proteomes" id="UP000028875">
    <property type="component" value="Unassembled WGS sequence"/>
</dbReference>
<reference evidence="1 2" key="1">
    <citation type="submission" date="2014-03" db="EMBL/GenBank/DDBJ databases">
        <authorList>
            <person name="Urmite Genomes U."/>
        </authorList>
    </citation>
    <scope>NUCLEOTIDE SEQUENCE [LARGE SCALE GENOMIC DNA]</scope>
    <source>
        <strain evidence="1 2">Vm-5</strain>
    </source>
</reference>